<feature type="domain" description="DEP" evidence="2">
    <location>
        <begin position="372"/>
        <end position="447"/>
    </location>
</feature>
<feature type="compositionally biased region" description="Basic and acidic residues" evidence="1">
    <location>
        <begin position="13"/>
        <end position="25"/>
    </location>
</feature>
<dbReference type="InterPro" id="IPR006869">
    <property type="entry name" value="DUF547"/>
</dbReference>
<dbReference type="InterPro" id="IPR000591">
    <property type="entry name" value="DEP_dom"/>
</dbReference>
<dbReference type="Pfam" id="PF04784">
    <property type="entry name" value="DUF547"/>
    <property type="match status" value="1"/>
</dbReference>
<evidence type="ECO:0000313" key="4">
    <source>
        <dbReference type="Proteomes" id="UP000634136"/>
    </source>
</evidence>
<dbReference type="Gene3D" id="3.40.30.10">
    <property type="entry name" value="Glutaredoxin"/>
    <property type="match status" value="1"/>
</dbReference>
<proteinExistence type="predicted"/>
<name>A0A834TVQ3_9FABA</name>
<dbReference type="EMBL" id="JAAIUW010000006">
    <property type="protein sequence ID" value="KAF7827506.1"/>
    <property type="molecule type" value="Genomic_DNA"/>
</dbReference>
<dbReference type="SUPFAM" id="SSF46785">
    <property type="entry name" value="Winged helix' DNA-binding domain"/>
    <property type="match status" value="1"/>
</dbReference>
<dbReference type="CDD" id="cd04371">
    <property type="entry name" value="DEP"/>
    <property type="match status" value="1"/>
</dbReference>
<dbReference type="Proteomes" id="UP000634136">
    <property type="component" value="Unassembled WGS sequence"/>
</dbReference>
<reference evidence="3" key="1">
    <citation type="submission" date="2020-09" db="EMBL/GenBank/DDBJ databases">
        <title>Genome-Enabled Discovery of Anthraquinone Biosynthesis in Senna tora.</title>
        <authorList>
            <person name="Kang S.-H."/>
            <person name="Pandey R.P."/>
            <person name="Lee C.-M."/>
            <person name="Sim J.-S."/>
            <person name="Jeong J.-T."/>
            <person name="Choi B.-S."/>
            <person name="Jung M."/>
            <person name="Ginzburg D."/>
            <person name="Zhao K."/>
            <person name="Won S.Y."/>
            <person name="Oh T.-J."/>
            <person name="Yu Y."/>
            <person name="Kim N.-H."/>
            <person name="Lee O.R."/>
            <person name="Lee T.-H."/>
            <person name="Bashyal P."/>
            <person name="Kim T.-S."/>
            <person name="Lee W.-H."/>
            <person name="Kawkins C."/>
            <person name="Kim C.-K."/>
            <person name="Kim J.S."/>
            <person name="Ahn B.O."/>
            <person name="Rhee S.Y."/>
            <person name="Sohng J.K."/>
        </authorList>
    </citation>
    <scope>NUCLEOTIDE SEQUENCE</scope>
    <source>
        <tissue evidence="3">Leaf</tissue>
    </source>
</reference>
<keyword evidence="4" id="KW-1185">Reference proteome</keyword>
<protein>
    <submittedName>
        <fullName evidence="3">DEP domain-containing mTOR-interacting protein</fullName>
    </submittedName>
</protein>
<dbReference type="PANTHER" id="PTHR46361">
    <property type="entry name" value="ELECTRON CARRIER/ PROTEIN DISULFIDE OXIDOREDUCTASE"/>
    <property type="match status" value="1"/>
</dbReference>
<feature type="region of interest" description="Disordered" evidence="1">
    <location>
        <begin position="1"/>
        <end position="95"/>
    </location>
</feature>
<feature type="compositionally biased region" description="Basic and acidic residues" evidence="1">
    <location>
        <begin position="61"/>
        <end position="72"/>
    </location>
</feature>
<dbReference type="InterPro" id="IPR002109">
    <property type="entry name" value="Glutaredoxin"/>
</dbReference>
<feature type="region of interest" description="Disordered" evidence="1">
    <location>
        <begin position="155"/>
        <end position="181"/>
    </location>
</feature>
<dbReference type="SUPFAM" id="SSF52833">
    <property type="entry name" value="Thioredoxin-like"/>
    <property type="match status" value="1"/>
</dbReference>
<dbReference type="OrthoDB" id="418495at2759"/>
<dbReference type="InterPro" id="IPR036390">
    <property type="entry name" value="WH_DNA-bd_sf"/>
</dbReference>
<evidence type="ECO:0000259" key="2">
    <source>
        <dbReference type="PROSITE" id="PS50186"/>
    </source>
</evidence>
<dbReference type="Gene3D" id="1.10.10.10">
    <property type="entry name" value="Winged helix-like DNA-binding domain superfamily/Winged helix DNA-binding domain"/>
    <property type="match status" value="1"/>
</dbReference>
<evidence type="ECO:0000313" key="3">
    <source>
        <dbReference type="EMBL" id="KAF7827506.1"/>
    </source>
</evidence>
<dbReference type="InterPro" id="IPR026960">
    <property type="entry name" value="RVT-Znf"/>
</dbReference>
<dbReference type="Pfam" id="PF00462">
    <property type="entry name" value="Glutaredoxin"/>
    <property type="match status" value="1"/>
</dbReference>
<accession>A0A834TVQ3</accession>
<dbReference type="InterPro" id="IPR036249">
    <property type="entry name" value="Thioredoxin-like_sf"/>
</dbReference>
<dbReference type="PANTHER" id="PTHR46361:SF1">
    <property type="entry name" value="F26K24.21 PROTEIN"/>
    <property type="match status" value="1"/>
</dbReference>
<gene>
    <name evidence="3" type="ORF">G2W53_018670</name>
</gene>
<comment type="caution">
    <text evidence="3">The sequence shown here is derived from an EMBL/GenBank/DDBJ whole genome shotgun (WGS) entry which is preliminary data.</text>
</comment>
<dbReference type="PROSITE" id="PS51354">
    <property type="entry name" value="GLUTAREDOXIN_2"/>
    <property type="match status" value="1"/>
</dbReference>
<dbReference type="Pfam" id="PF00610">
    <property type="entry name" value="DEP"/>
    <property type="match status" value="1"/>
</dbReference>
<evidence type="ECO:0000256" key="1">
    <source>
        <dbReference type="SAM" id="MobiDB-lite"/>
    </source>
</evidence>
<dbReference type="SMART" id="SM00049">
    <property type="entry name" value="DEP"/>
    <property type="match status" value="1"/>
</dbReference>
<dbReference type="AlphaFoldDB" id="A0A834TVQ3"/>
<organism evidence="3 4">
    <name type="scientific">Senna tora</name>
    <dbReference type="NCBI Taxonomy" id="362788"/>
    <lineage>
        <taxon>Eukaryota</taxon>
        <taxon>Viridiplantae</taxon>
        <taxon>Streptophyta</taxon>
        <taxon>Embryophyta</taxon>
        <taxon>Tracheophyta</taxon>
        <taxon>Spermatophyta</taxon>
        <taxon>Magnoliopsida</taxon>
        <taxon>eudicotyledons</taxon>
        <taxon>Gunneridae</taxon>
        <taxon>Pentapetalae</taxon>
        <taxon>rosids</taxon>
        <taxon>fabids</taxon>
        <taxon>Fabales</taxon>
        <taxon>Fabaceae</taxon>
        <taxon>Caesalpinioideae</taxon>
        <taxon>Cassia clade</taxon>
        <taxon>Senna</taxon>
    </lineage>
</organism>
<dbReference type="InterPro" id="IPR036388">
    <property type="entry name" value="WH-like_DNA-bd_sf"/>
</dbReference>
<dbReference type="PROSITE" id="PS50186">
    <property type="entry name" value="DEP"/>
    <property type="match status" value="1"/>
</dbReference>
<dbReference type="Pfam" id="PF13966">
    <property type="entry name" value="zf-RVT"/>
    <property type="match status" value="1"/>
</dbReference>
<sequence length="801" mass="91382">MVSDVEENTNPQELEKLTNGKKPNEEEGESCSQVIPAVTENFSSELNDDDNNNESSASENDDVRSLPLPRHDDDDDDVSSSADNHANRSAVIDNEINIGEEQVQIAQTDLEFQKPEEMSPEILNVVPSSTAENDDVPPRVVPADNHADNIANEQVLPPHSELPKPQTPPGISNRPPKNDDVSTFSVVDMPAIGKFFRERSSGFTAAIAKGISSFKDENIDEPRRVTEFNLSGLKVVVREKGVGDEEEEEVMKGRISFFSRSNCRDCTAVRKFLRETGLNFVEINIDVYTEREQELRERTGTTAVPQIFFNEKLFGGLIALNSLRNSGGFEQRLMKETMGVKCPDHAPAPPVYGLNANEEYRMDEMVGYVKVLRQKLPIQDRLIKMKMKMIQNCFTGAELVEVLIHHLDCGRKKAVEIAKQLSKKHFIHHVFGENDFEDGNHFYRFLEHEPFIPRCFNFWGITNDSEPKSAVAVCQRLTKIMAAILEAYASDDRRYLDYEAIGKSEEFRRYVNTTEDLQRVNLFDLSENEKLAIFLNLYNAMVIHAIVKVGLPQTLLDKNFFYSNFTYVVGGYPFSLNSIKNGILRCNRRPPYSLMKTFASGDRQLELVLVKMNPLIHFGLCNATKSCPKVRFFSPQGVADELRRAAREFFEEGGIEVDLEKRTVYLTRIIKWYDMDFGQEKDILKWVLNYLDATKAGFLTHLLSDGSPVHITYQNFDCVDEGERNDFWKLLWNWKGMEKIRSILWFCGHDWLLTNVARKRRGMAAMDICTRCNGAPEDLLHTLRDCPKAKCIWLKLVHPGK</sequence>
<dbReference type="GO" id="GO:0035556">
    <property type="term" value="P:intracellular signal transduction"/>
    <property type="evidence" value="ECO:0007669"/>
    <property type="project" value="InterPro"/>
</dbReference>